<dbReference type="KEGG" id="dao:Desac_1540"/>
<dbReference type="PROSITE" id="PS01227">
    <property type="entry name" value="UPF0012"/>
    <property type="match status" value="1"/>
</dbReference>
<keyword evidence="4" id="KW-0808">Transferase</keyword>
<accession>F2NHR0</accession>
<dbReference type="GO" id="GO:0016746">
    <property type="term" value="F:acyltransferase activity"/>
    <property type="evidence" value="ECO:0007669"/>
    <property type="project" value="UniProtKB-KW"/>
</dbReference>
<evidence type="ECO:0000313" key="4">
    <source>
        <dbReference type="EMBL" id="AEB09395.1"/>
    </source>
</evidence>
<dbReference type="eggNOG" id="COG0388">
    <property type="taxonomic scope" value="Bacteria"/>
</dbReference>
<dbReference type="Pfam" id="PF00795">
    <property type="entry name" value="CN_hydrolase"/>
    <property type="match status" value="1"/>
</dbReference>
<dbReference type="EMBL" id="CP002629">
    <property type="protein sequence ID" value="AEB09395.1"/>
    <property type="molecule type" value="Genomic_DNA"/>
</dbReference>
<dbReference type="InterPro" id="IPR045254">
    <property type="entry name" value="Nit1/2_C-N_Hydrolase"/>
</dbReference>
<comment type="similarity">
    <text evidence="1">Belongs to the carbon-nitrogen hydrolase superfamily. NIT1/NIT2 family.</text>
</comment>
<dbReference type="SUPFAM" id="SSF56317">
    <property type="entry name" value="Carbon-nitrogen hydrolase"/>
    <property type="match status" value="1"/>
</dbReference>
<dbReference type="PROSITE" id="PS50263">
    <property type="entry name" value="CN_HYDROLASE"/>
    <property type="match status" value="1"/>
</dbReference>
<gene>
    <name evidence="4" type="ordered locus">Desac_1540</name>
</gene>
<dbReference type="Gene3D" id="3.60.110.10">
    <property type="entry name" value="Carbon-nitrogen hydrolase"/>
    <property type="match status" value="1"/>
</dbReference>
<reference evidence="5" key="2">
    <citation type="submission" date="2011-03" db="EMBL/GenBank/DDBJ databases">
        <title>The complete genome of Desulfobacca acetoxidans DSM 11109.</title>
        <authorList>
            <consortium name="US DOE Joint Genome Institute (JGI-PGF)"/>
            <person name="Lucas S."/>
            <person name="Copeland A."/>
            <person name="Lapidus A."/>
            <person name="Bruce D."/>
            <person name="Goodwin L."/>
            <person name="Pitluck S."/>
            <person name="Peters L."/>
            <person name="Kyrpides N."/>
            <person name="Mavromatis K."/>
            <person name="Ivanova N."/>
            <person name="Ovchinnikova G."/>
            <person name="Teshima H."/>
            <person name="Detter J.C."/>
            <person name="Han C."/>
            <person name="Land M."/>
            <person name="Hauser L."/>
            <person name="Markowitz V."/>
            <person name="Cheng J.-F."/>
            <person name="Hugenholtz P."/>
            <person name="Woyke T."/>
            <person name="Wu D."/>
            <person name="Spring S."/>
            <person name="Schueler E."/>
            <person name="Brambilla E."/>
            <person name="Klenk H.-P."/>
            <person name="Eisen J.A."/>
        </authorList>
    </citation>
    <scope>NUCLEOTIDE SEQUENCE [LARGE SCALE GENOMIC DNA]</scope>
    <source>
        <strain evidence="5">ATCC 700848 / DSM 11109 / ASRB2</strain>
    </source>
</reference>
<evidence type="ECO:0000256" key="2">
    <source>
        <dbReference type="ARBA" id="ARBA00022801"/>
    </source>
</evidence>
<keyword evidence="2" id="KW-0378">Hydrolase</keyword>
<dbReference type="Proteomes" id="UP000000483">
    <property type="component" value="Chromosome"/>
</dbReference>
<dbReference type="STRING" id="880072.Desac_1540"/>
<keyword evidence="4" id="KW-0012">Acyltransferase</keyword>
<name>F2NHR0_DESAR</name>
<dbReference type="PANTHER" id="PTHR23088">
    <property type="entry name" value="NITRILASE-RELATED"/>
    <property type="match status" value="1"/>
</dbReference>
<feature type="domain" description="CN hydrolase" evidence="3">
    <location>
        <begin position="1"/>
        <end position="249"/>
    </location>
</feature>
<dbReference type="HOGENOM" id="CLU_030130_1_2_7"/>
<dbReference type="RefSeq" id="WP_013706505.1">
    <property type="nucleotide sequence ID" value="NC_015388.1"/>
</dbReference>
<organism evidence="4 5">
    <name type="scientific">Desulfobacca acetoxidans (strain ATCC 700848 / DSM 11109 / ASRB2)</name>
    <dbReference type="NCBI Taxonomy" id="880072"/>
    <lineage>
        <taxon>Bacteria</taxon>
        <taxon>Pseudomonadati</taxon>
        <taxon>Thermodesulfobacteriota</taxon>
        <taxon>Desulfobaccia</taxon>
        <taxon>Desulfobaccales</taxon>
        <taxon>Desulfobaccaceae</taxon>
        <taxon>Desulfobacca</taxon>
    </lineage>
</organism>
<dbReference type="InterPro" id="IPR036526">
    <property type="entry name" value="C-N_Hydrolase_sf"/>
</dbReference>
<evidence type="ECO:0000313" key="5">
    <source>
        <dbReference type="Proteomes" id="UP000000483"/>
    </source>
</evidence>
<evidence type="ECO:0000259" key="3">
    <source>
        <dbReference type="PROSITE" id="PS50263"/>
    </source>
</evidence>
<dbReference type="CDD" id="cd07572">
    <property type="entry name" value="nit"/>
    <property type="match status" value="1"/>
</dbReference>
<keyword evidence="5" id="KW-1185">Reference proteome</keyword>
<dbReference type="InterPro" id="IPR003010">
    <property type="entry name" value="C-N_Hydrolase"/>
</dbReference>
<dbReference type="GO" id="GO:0016811">
    <property type="term" value="F:hydrolase activity, acting on carbon-nitrogen (but not peptide) bonds, in linear amides"/>
    <property type="evidence" value="ECO:0007669"/>
    <property type="project" value="InterPro"/>
</dbReference>
<keyword evidence="4" id="KW-0449">Lipoprotein</keyword>
<dbReference type="OrthoDB" id="9811121at2"/>
<dbReference type="PANTHER" id="PTHR23088:SF27">
    <property type="entry name" value="DEAMINATED GLUTATHIONE AMIDASE"/>
    <property type="match status" value="1"/>
</dbReference>
<proteinExistence type="inferred from homology"/>
<protein>
    <submittedName>
        <fullName evidence="4">Nitrilase/cyanide hydratase and apolipoprotein N-acyltransferase</fullName>
    </submittedName>
</protein>
<evidence type="ECO:0000256" key="1">
    <source>
        <dbReference type="ARBA" id="ARBA00010613"/>
    </source>
</evidence>
<dbReference type="InterPro" id="IPR001110">
    <property type="entry name" value="UPF0012_CS"/>
</dbReference>
<sequence length="267" mass="29879">MWAAVIQMQSIGDLNYNCERAHRLVEAAAGRGAKLIALPEYFSCLGPPESIRAHAQLLDGPLVQGFQQQARDKGVFLLLGSIPERSAESEKIYNTAVLLQPSGEILACYRKIHLFDIDIPGRVRFRESDHILPGKEIIATALPGEEFTVGLTICYDLRFPELFRALVSRGAEIILTPAAFSQVTGRDHWEVLLRARAIENQTYILAPAQYPHPAQSLRTYGRSLIVDPWGVVLAQAADREDIIYADLDRRHLQRLRVELPCLASRCL</sequence>
<dbReference type="AlphaFoldDB" id="F2NHR0"/>
<reference evidence="4 5" key="1">
    <citation type="journal article" date="2011" name="Stand. Genomic Sci.">
        <title>Complete genome sequence of the acetate-degrading sulfate reducer Desulfobacca acetoxidans type strain (ASRB2).</title>
        <authorList>
            <person name="Goker M."/>
            <person name="Teshima H."/>
            <person name="Lapidus A."/>
            <person name="Nolan M."/>
            <person name="Lucas S."/>
            <person name="Hammon N."/>
            <person name="Deshpande S."/>
            <person name="Cheng J.F."/>
            <person name="Tapia R."/>
            <person name="Han C."/>
            <person name="Goodwin L."/>
            <person name="Pitluck S."/>
            <person name="Huntemann M."/>
            <person name="Liolios K."/>
            <person name="Ivanova N."/>
            <person name="Pagani I."/>
            <person name="Mavromatis K."/>
            <person name="Ovchinikova G."/>
            <person name="Pati A."/>
            <person name="Chen A."/>
            <person name="Palaniappan K."/>
            <person name="Land M."/>
            <person name="Hauser L."/>
            <person name="Brambilla E.M."/>
            <person name="Rohde M."/>
            <person name="Spring S."/>
            <person name="Detter J.C."/>
            <person name="Woyke T."/>
            <person name="Bristow J."/>
            <person name="Eisen J.A."/>
            <person name="Markowitz V."/>
            <person name="Hugenholtz P."/>
            <person name="Kyrpides N.C."/>
            <person name="Klenk H.P."/>
        </authorList>
    </citation>
    <scope>NUCLEOTIDE SEQUENCE [LARGE SCALE GENOMIC DNA]</scope>
    <source>
        <strain evidence="5">ATCC 700848 / DSM 11109 / ASRB2</strain>
    </source>
</reference>